<organism evidence="1 3">
    <name type="scientific">Faecalibaculum rodentium</name>
    <dbReference type="NCBI Taxonomy" id="1702221"/>
    <lineage>
        <taxon>Bacteria</taxon>
        <taxon>Bacillati</taxon>
        <taxon>Bacillota</taxon>
        <taxon>Erysipelotrichia</taxon>
        <taxon>Erysipelotrichales</taxon>
        <taxon>Erysipelotrichaceae</taxon>
        <taxon>Faecalibaculum</taxon>
    </lineage>
</organism>
<name>A0A140DUH5_9FIRM</name>
<dbReference type="AlphaFoldDB" id="A0A140DUH5"/>
<accession>A0A140DUH5</accession>
<proteinExistence type="predicted"/>
<dbReference type="STRING" id="1702221.AALO17_11680"/>
<sequence>MQIHNGDRTEQLICNDSTFWLIQEEEETWSFERQANNESQMFGLFRDSDRWIVSPSLTTHDLTDQDISRYLNDTDRLRLQLKTFLFPGQNEILFGLPGEWTWEEDMLACTSGDYRFRFVLDESGAIESETIEGGNLPAPDHLTFQSLNVPDSYIQWLSDLFDQAETSKAGQPL</sequence>
<gene>
    <name evidence="1" type="ORF">AALO17_11680</name>
    <name evidence="2" type="ORF">BO223_05730</name>
</gene>
<dbReference type="Proteomes" id="UP000186758">
    <property type="component" value="Unassembled WGS sequence"/>
</dbReference>
<dbReference type="Proteomes" id="UP000069771">
    <property type="component" value="Chromosome"/>
</dbReference>
<evidence type="ECO:0000313" key="4">
    <source>
        <dbReference type="Proteomes" id="UP000186758"/>
    </source>
</evidence>
<dbReference type="EMBL" id="MPJZ01000052">
    <property type="protein sequence ID" value="OLU45187.1"/>
    <property type="molecule type" value="Genomic_DNA"/>
</dbReference>
<evidence type="ECO:0000313" key="2">
    <source>
        <dbReference type="EMBL" id="OLU45187.1"/>
    </source>
</evidence>
<evidence type="ECO:0000313" key="1">
    <source>
        <dbReference type="EMBL" id="AMK54302.1"/>
    </source>
</evidence>
<reference evidence="2 4" key="2">
    <citation type="submission" date="2016-11" db="EMBL/GenBank/DDBJ databases">
        <title>Description of two novel members of the family Erysipelotrichaceae: Ileibacterium lipovorans gen. nov., sp. nov. and Dubosiella newyorkensis, gen. nov., sp. nov.</title>
        <authorList>
            <person name="Cox L.M."/>
            <person name="Sohn J."/>
            <person name="Tyrrell K.L."/>
            <person name="Citron D.M."/>
            <person name="Lawson P.A."/>
            <person name="Patel N.B."/>
            <person name="Iizumi T."/>
            <person name="Perez-Perez G.I."/>
            <person name="Goldstein E.J."/>
            <person name="Blaser M.J."/>
        </authorList>
    </citation>
    <scope>NUCLEOTIDE SEQUENCE [LARGE SCALE GENOMIC DNA]</scope>
    <source>
        <strain evidence="2 4">NYU-BL-K8</strain>
    </source>
</reference>
<evidence type="ECO:0000313" key="3">
    <source>
        <dbReference type="Proteomes" id="UP000069771"/>
    </source>
</evidence>
<reference evidence="1 3" key="1">
    <citation type="journal article" date="2016" name="Gut Pathog.">
        <title>Whole genome sequencing of "Faecalibaculum rodentium" ALO17, isolated from C57BL/6J laboratory mouse feces.</title>
        <authorList>
            <person name="Lim S."/>
            <person name="Chang D.H."/>
            <person name="Ahn S."/>
            <person name="Kim B.C."/>
        </authorList>
    </citation>
    <scope>NUCLEOTIDE SEQUENCE [LARGE SCALE GENOMIC DNA]</scope>
    <source>
        <strain evidence="1 3">Alo17</strain>
    </source>
</reference>
<dbReference type="KEGG" id="fro:AALO17_11680"/>
<protein>
    <submittedName>
        <fullName evidence="1">Uncharacterized protein</fullName>
    </submittedName>
</protein>
<dbReference type="EMBL" id="CP011391">
    <property type="protein sequence ID" value="AMK54302.1"/>
    <property type="molecule type" value="Genomic_DNA"/>
</dbReference>
<keyword evidence="3" id="KW-1185">Reference proteome</keyword>